<protein>
    <submittedName>
        <fullName evidence="1">Uncharacterized protein</fullName>
    </submittedName>
</protein>
<organism evidence="1 2">
    <name type="scientific">Gottfriedia acidiceleris</name>
    <dbReference type="NCBI Taxonomy" id="371036"/>
    <lineage>
        <taxon>Bacteria</taxon>
        <taxon>Bacillati</taxon>
        <taxon>Bacillota</taxon>
        <taxon>Bacilli</taxon>
        <taxon>Bacillales</taxon>
        <taxon>Bacillaceae</taxon>
        <taxon>Gottfriedia</taxon>
    </lineage>
</organism>
<gene>
    <name evidence="1" type="ORF">MY490_14890</name>
</gene>
<name>A0ABY4JH11_9BACI</name>
<evidence type="ECO:0000313" key="2">
    <source>
        <dbReference type="Proteomes" id="UP000830639"/>
    </source>
</evidence>
<dbReference type="EMBL" id="CP096034">
    <property type="protein sequence ID" value="UPM53096.1"/>
    <property type="molecule type" value="Genomic_DNA"/>
</dbReference>
<proteinExistence type="predicted"/>
<evidence type="ECO:0000313" key="1">
    <source>
        <dbReference type="EMBL" id="UPM53096.1"/>
    </source>
</evidence>
<keyword evidence="2" id="KW-1185">Reference proteome</keyword>
<dbReference type="Proteomes" id="UP000830639">
    <property type="component" value="Chromosome"/>
</dbReference>
<dbReference type="RefSeq" id="WP_248266412.1">
    <property type="nucleotide sequence ID" value="NZ_CP096034.1"/>
</dbReference>
<accession>A0ABY4JH11</accession>
<sequence length="51" mass="5956">MTAMKETLKKEKIIEVRTEVRTINGYTCTITTVGEPNFKYFIQSLLNRESE</sequence>
<reference evidence="1 2" key="1">
    <citation type="submission" date="2022-04" db="EMBL/GenBank/DDBJ databases">
        <title>Mechanism of arsenic methylation and mitigation arsenic toxicity by Bacillus sp. LH14 from an Arsenic-Contaminated Paddy Soil.</title>
        <authorList>
            <person name="Wang D."/>
        </authorList>
    </citation>
    <scope>NUCLEOTIDE SEQUENCE [LARGE SCALE GENOMIC DNA]</scope>
    <source>
        <strain evidence="1 2">LH14</strain>
    </source>
</reference>